<comment type="caution">
    <text evidence="2">The sequence shown here is derived from an EMBL/GenBank/DDBJ whole genome shotgun (WGS) entry which is preliminary data.</text>
</comment>
<evidence type="ECO:0000313" key="3">
    <source>
        <dbReference type="Proteomes" id="UP001521911"/>
    </source>
</evidence>
<keyword evidence="1" id="KW-1133">Transmembrane helix</keyword>
<evidence type="ECO:0000313" key="2">
    <source>
        <dbReference type="EMBL" id="MCG7276989.1"/>
    </source>
</evidence>
<organism evidence="2 3">
    <name type="scientific">Corynebacterium singulare</name>
    <dbReference type="NCBI Taxonomy" id="161899"/>
    <lineage>
        <taxon>Bacteria</taxon>
        <taxon>Bacillati</taxon>
        <taxon>Actinomycetota</taxon>
        <taxon>Actinomycetes</taxon>
        <taxon>Mycobacteriales</taxon>
        <taxon>Corynebacteriaceae</taxon>
        <taxon>Corynebacterium</taxon>
    </lineage>
</organism>
<name>A0ABS9PW93_9CORY</name>
<dbReference type="Proteomes" id="UP001521911">
    <property type="component" value="Unassembled WGS sequence"/>
</dbReference>
<feature type="transmembrane region" description="Helical" evidence="1">
    <location>
        <begin position="47"/>
        <end position="68"/>
    </location>
</feature>
<protein>
    <submittedName>
        <fullName evidence="2">Uncharacterized protein</fullName>
    </submittedName>
</protein>
<gene>
    <name evidence="2" type="ORF">MHK08_10975</name>
</gene>
<evidence type="ECO:0000256" key="1">
    <source>
        <dbReference type="SAM" id="Phobius"/>
    </source>
</evidence>
<keyword evidence="1" id="KW-0812">Transmembrane</keyword>
<dbReference type="EMBL" id="JAKRDF010000017">
    <property type="protein sequence ID" value="MCG7276989.1"/>
    <property type="molecule type" value="Genomic_DNA"/>
</dbReference>
<proteinExistence type="predicted"/>
<reference evidence="2 3" key="1">
    <citation type="submission" date="2022-02" db="EMBL/GenBank/DDBJ databases">
        <title>Uncovering new skin microbiome diversity through culturing and metagenomics.</title>
        <authorList>
            <person name="Conlan S."/>
            <person name="Deming C."/>
            <person name="Nisc Comparative Sequencing Program N."/>
            <person name="Segre J.A."/>
        </authorList>
    </citation>
    <scope>NUCLEOTIDE SEQUENCE [LARGE SCALE GENOMIC DNA]</scope>
    <source>
        <strain evidence="2 3">ACRQV</strain>
    </source>
</reference>
<keyword evidence="3" id="KW-1185">Reference proteome</keyword>
<sequence length="116" mass="12233">MKSPYASGGSGWTSPNLTQRRHLGGTAATLGIGALQMGRGVEIVSGWSATGNTLAMVIIIVLMCIALVRELRHDPAAISTFYEDQAVSNAILHGVREHGDNFALAIQPTEDDSDAL</sequence>
<accession>A0ABS9PW93</accession>
<keyword evidence="1" id="KW-0472">Membrane</keyword>